<evidence type="ECO:0000313" key="6">
    <source>
        <dbReference type="Proteomes" id="UP000187134"/>
    </source>
</evidence>
<dbReference type="PIRSF" id="PIRSF500136">
    <property type="entry name" value="UDP_ManNAc_DH"/>
    <property type="match status" value="1"/>
</dbReference>
<evidence type="ECO:0000256" key="1">
    <source>
        <dbReference type="ARBA" id="ARBA00023002"/>
    </source>
</evidence>
<dbReference type="PANTHER" id="PTHR43491:SF1">
    <property type="entry name" value="UDP-N-ACETYL-D-MANNOSAMINE DEHYDROGENASE"/>
    <property type="match status" value="1"/>
</dbReference>
<dbReference type="OrthoDB" id="9803238at2"/>
<protein>
    <submittedName>
        <fullName evidence="5">UDP-N-acetyl-D-glucosamine dehydrogenase</fullName>
    </submittedName>
</protein>
<dbReference type="Gene3D" id="3.40.50.720">
    <property type="entry name" value="NAD(P)-binding Rossmann-like Domain"/>
    <property type="match status" value="2"/>
</dbReference>
<dbReference type="InterPro" id="IPR017476">
    <property type="entry name" value="UDP-Glc/GDP-Man"/>
</dbReference>
<dbReference type="InterPro" id="IPR036220">
    <property type="entry name" value="UDP-Glc/GDP-Man_DH_C_sf"/>
</dbReference>
<dbReference type="EMBL" id="MRTJ01000008">
    <property type="protein sequence ID" value="OMF12243.1"/>
    <property type="molecule type" value="Genomic_DNA"/>
</dbReference>
<evidence type="ECO:0000256" key="2">
    <source>
        <dbReference type="ARBA" id="ARBA00023027"/>
    </source>
</evidence>
<dbReference type="InterPro" id="IPR008927">
    <property type="entry name" value="6-PGluconate_DH-like_C_sf"/>
</dbReference>
<proteinExistence type="inferred from homology"/>
<dbReference type="InterPro" id="IPR014026">
    <property type="entry name" value="UDP-Glc/GDP-Man_DH_dimer"/>
</dbReference>
<dbReference type="GO" id="GO:0000271">
    <property type="term" value="P:polysaccharide biosynthetic process"/>
    <property type="evidence" value="ECO:0007669"/>
    <property type="project" value="InterPro"/>
</dbReference>
<dbReference type="NCBIfam" id="TIGR03026">
    <property type="entry name" value="NDP-sugDHase"/>
    <property type="match status" value="1"/>
</dbReference>
<evidence type="ECO:0000256" key="3">
    <source>
        <dbReference type="PIRNR" id="PIRNR000124"/>
    </source>
</evidence>
<organism evidence="5 6">
    <name type="scientific">Paenibacillus amylolyticus</name>
    <dbReference type="NCBI Taxonomy" id="1451"/>
    <lineage>
        <taxon>Bacteria</taxon>
        <taxon>Bacillati</taxon>
        <taxon>Bacillota</taxon>
        <taxon>Bacilli</taxon>
        <taxon>Bacillales</taxon>
        <taxon>Paenibacillaceae</taxon>
        <taxon>Paenibacillus</taxon>
    </lineage>
</organism>
<reference evidence="5 6" key="1">
    <citation type="submission" date="2016-11" db="EMBL/GenBank/DDBJ databases">
        <title>Paenibacillus species isolates.</title>
        <authorList>
            <person name="Beno S.M."/>
        </authorList>
    </citation>
    <scope>NUCLEOTIDE SEQUENCE [LARGE SCALE GENOMIC DNA]</scope>
    <source>
        <strain evidence="5 6">FSL H8-0246</strain>
    </source>
</reference>
<dbReference type="Pfam" id="PF03721">
    <property type="entry name" value="UDPG_MGDP_dh_N"/>
    <property type="match status" value="1"/>
</dbReference>
<feature type="domain" description="UDP-glucose/GDP-mannose dehydrogenase C-terminal" evidence="4">
    <location>
        <begin position="331"/>
        <end position="430"/>
    </location>
</feature>
<sequence length="441" mass="49056">MNSIAYELSTKIEKKSANVAIIGIGYIGLTLAVQLSKAGFTVWGLEDDQKRIEMIQLGISYIEDVSTDELSSLVREKRIIGTSDFQVLKDADIVIICVPTPLSINKEPDISIIRSVTEKIAGFLHSGQLIILESTTYPGTTDEVILPCLEKTGFRVGVDFFLAHSPERVDFGNINYTRSNVPKVVGGSTSVCTKIAQAFFESVAIVVPVSSALVAEMVKVYENTYRMVNIGLVNEITLLCDRMGINVWEMLEAAFTKPYGLQEFYPGPGIGGHCIPIDPHYLAWKAKEYDFPVKFVELASDVNSRMPYFVIDKTIKALNNRGKPLRDARVLVLGVAYKKNIADYRESSSLKIIELLYSGGASVIYHDPNIASVQFDYRSGLNKLYSVELNENVLENLDAVVIVTDHSFIDYDNVVKYAPIIIDTRNATKNVMENREKIILL</sequence>
<dbReference type="InterPro" id="IPR001732">
    <property type="entry name" value="UDP-Glc/GDP-Man_DH_N"/>
</dbReference>
<dbReference type="GO" id="GO:0051287">
    <property type="term" value="F:NAD binding"/>
    <property type="evidence" value="ECO:0007669"/>
    <property type="project" value="InterPro"/>
</dbReference>
<dbReference type="PIRSF" id="PIRSF000124">
    <property type="entry name" value="UDPglc_GDPman_dh"/>
    <property type="match status" value="1"/>
</dbReference>
<keyword evidence="2" id="KW-0520">NAD</keyword>
<dbReference type="GO" id="GO:0016628">
    <property type="term" value="F:oxidoreductase activity, acting on the CH-CH group of donors, NAD or NADP as acceptor"/>
    <property type="evidence" value="ECO:0007669"/>
    <property type="project" value="InterPro"/>
</dbReference>
<dbReference type="InterPro" id="IPR028359">
    <property type="entry name" value="UDP_ManNAc/GlcNAc_DH"/>
</dbReference>
<keyword evidence="1" id="KW-0560">Oxidoreductase</keyword>
<dbReference type="SMART" id="SM00984">
    <property type="entry name" value="UDPG_MGDP_dh_C"/>
    <property type="match status" value="1"/>
</dbReference>
<dbReference type="Pfam" id="PF00984">
    <property type="entry name" value="UDPG_MGDP_dh"/>
    <property type="match status" value="1"/>
</dbReference>
<dbReference type="SUPFAM" id="SSF48179">
    <property type="entry name" value="6-phosphogluconate dehydrogenase C-terminal domain-like"/>
    <property type="match status" value="1"/>
</dbReference>
<dbReference type="Pfam" id="PF03720">
    <property type="entry name" value="UDPG_MGDP_dh_C"/>
    <property type="match status" value="1"/>
</dbReference>
<dbReference type="SUPFAM" id="SSF51735">
    <property type="entry name" value="NAD(P)-binding Rossmann-fold domains"/>
    <property type="match status" value="1"/>
</dbReference>
<dbReference type="AlphaFoldDB" id="A0A1R1BQT4"/>
<comment type="caution">
    <text evidence="5">The sequence shown here is derived from an EMBL/GenBank/DDBJ whole genome shotgun (WGS) entry which is preliminary data.</text>
</comment>
<dbReference type="Proteomes" id="UP000187134">
    <property type="component" value="Unassembled WGS sequence"/>
</dbReference>
<dbReference type="SUPFAM" id="SSF52413">
    <property type="entry name" value="UDP-glucose/GDP-mannose dehydrogenase C-terminal domain"/>
    <property type="match status" value="1"/>
</dbReference>
<gene>
    <name evidence="5" type="ORF">BK131_19120</name>
</gene>
<accession>A0A1R1BQT4</accession>
<comment type="similarity">
    <text evidence="3">Belongs to the UDP-glucose/GDP-mannose dehydrogenase family.</text>
</comment>
<dbReference type="PANTHER" id="PTHR43491">
    <property type="entry name" value="UDP-N-ACETYL-D-MANNOSAMINE DEHYDROGENASE"/>
    <property type="match status" value="1"/>
</dbReference>
<dbReference type="InterPro" id="IPR014027">
    <property type="entry name" value="UDP-Glc/GDP-Man_DH_C"/>
</dbReference>
<dbReference type="InterPro" id="IPR036291">
    <property type="entry name" value="NAD(P)-bd_dom_sf"/>
</dbReference>
<name>A0A1R1BQT4_PAEAM</name>
<evidence type="ECO:0000259" key="4">
    <source>
        <dbReference type="SMART" id="SM00984"/>
    </source>
</evidence>
<evidence type="ECO:0000313" key="5">
    <source>
        <dbReference type="EMBL" id="OMF12243.1"/>
    </source>
</evidence>
<dbReference type="GO" id="GO:0016616">
    <property type="term" value="F:oxidoreductase activity, acting on the CH-OH group of donors, NAD or NADP as acceptor"/>
    <property type="evidence" value="ECO:0007669"/>
    <property type="project" value="InterPro"/>
</dbReference>